<dbReference type="PANTHER" id="PTHR36245:SF7">
    <property type="entry name" value="GLYCINE-RICH PROTEIN"/>
    <property type="match status" value="1"/>
</dbReference>
<feature type="signal peptide" evidence="2">
    <location>
        <begin position="1"/>
        <end position="21"/>
    </location>
</feature>
<feature type="compositionally biased region" description="Gly residues" evidence="1">
    <location>
        <begin position="52"/>
        <end position="76"/>
    </location>
</feature>
<accession>A0AAV2DKN7</accession>
<protein>
    <submittedName>
        <fullName evidence="3">Uncharacterized protein</fullName>
    </submittedName>
</protein>
<organism evidence="3 4">
    <name type="scientific">Linum trigynum</name>
    <dbReference type="NCBI Taxonomy" id="586398"/>
    <lineage>
        <taxon>Eukaryota</taxon>
        <taxon>Viridiplantae</taxon>
        <taxon>Streptophyta</taxon>
        <taxon>Embryophyta</taxon>
        <taxon>Tracheophyta</taxon>
        <taxon>Spermatophyta</taxon>
        <taxon>Magnoliopsida</taxon>
        <taxon>eudicotyledons</taxon>
        <taxon>Gunneridae</taxon>
        <taxon>Pentapetalae</taxon>
        <taxon>rosids</taxon>
        <taxon>fabids</taxon>
        <taxon>Malpighiales</taxon>
        <taxon>Linaceae</taxon>
        <taxon>Linum</taxon>
    </lineage>
</organism>
<name>A0AAV2DKN7_9ROSI</name>
<feature type="region of interest" description="Disordered" evidence="1">
    <location>
        <begin position="51"/>
        <end position="76"/>
    </location>
</feature>
<feature type="chain" id="PRO_5043617950" evidence="2">
    <location>
        <begin position="22"/>
        <end position="136"/>
    </location>
</feature>
<evidence type="ECO:0000256" key="2">
    <source>
        <dbReference type="SAM" id="SignalP"/>
    </source>
</evidence>
<dbReference type="Proteomes" id="UP001497516">
    <property type="component" value="Chromosome 3"/>
</dbReference>
<evidence type="ECO:0000256" key="1">
    <source>
        <dbReference type="SAM" id="MobiDB-lite"/>
    </source>
</evidence>
<proteinExistence type="predicted"/>
<reference evidence="3 4" key="1">
    <citation type="submission" date="2024-04" db="EMBL/GenBank/DDBJ databases">
        <authorList>
            <person name="Fracassetti M."/>
        </authorList>
    </citation>
    <scope>NUCLEOTIDE SEQUENCE [LARGE SCALE GENOMIC DNA]</scope>
</reference>
<evidence type="ECO:0000313" key="4">
    <source>
        <dbReference type="Proteomes" id="UP001497516"/>
    </source>
</evidence>
<gene>
    <name evidence="3" type="ORF">LTRI10_LOCUS15960</name>
</gene>
<dbReference type="AlphaFoldDB" id="A0AAV2DKN7"/>
<keyword evidence="4" id="KW-1185">Reference proteome</keyword>
<keyword evidence="2" id="KW-0732">Signal</keyword>
<dbReference type="PANTHER" id="PTHR36245">
    <property type="entry name" value="GLYCINE-RICH PROTEIN DOT1-LIKE"/>
    <property type="match status" value="1"/>
</dbReference>
<dbReference type="EMBL" id="OZ034816">
    <property type="protein sequence ID" value="CAL1374070.1"/>
    <property type="molecule type" value="Genomic_DNA"/>
</dbReference>
<sequence length="136" mass="13841">MRSVLLAISFTSMFLLPSSSSSPTHGSSDPQEHLNGFNSLTAAADVEKLARGHGGTAGSGGSGGIPDSNSGGGNVPAGGAVMPVIIAGAANNNHHQNNRRGASTCNISNINIYWRGLVTFVTTVTLACLRQQSMCS</sequence>
<evidence type="ECO:0000313" key="3">
    <source>
        <dbReference type="EMBL" id="CAL1374070.1"/>
    </source>
</evidence>